<proteinExistence type="predicted"/>
<dbReference type="RefSeq" id="WP_216713484.1">
    <property type="nucleotide sequence ID" value="NZ_JACVEL010000002.1"/>
</dbReference>
<dbReference type="EMBL" id="JACVEL010000002">
    <property type="protein sequence ID" value="MBC9811464.1"/>
    <property type="molecule type" value="Genomic_DNA"/>
</dbReference>
<reference evidence="1" key="1">
    <citation type="submission" date="2020-09" db="EMBL/GenBank/DDBJ databases">
        <title>Taishania pollutisoli gen. nov., sp. nov., Isolated from Tetrabromobisphenol A-Contaminated Soil.</title>
        <authorList>
            <person name="Chen Q."/>
        </authorList>
    </citation>
    <scope>NUCLEOTIDE SEQUENCE</scope>
    <source>
        <strain evidence="1">CZZ-1</strain>
    </source>
</reference>
<accession>A0A8J6P4J4</accession>
<evidence type="ECO:0000313" key="1">
    <source>
        <dbReference type="EMBL" id="MBC9811464.1"/>
    </source>
</evidence>
<evidence type="ECO:0000313" key="2">
    <source>
        <dbReference type="Proteomes" id="UP000652681"/>
    </source>
</evidence>
<dbReference type="Proteomes" id="UP000652681">
    <property type="component" value="Unassembled WGS sequence"/>
</dbReference>
<protein>
    <submittedName>
        <fullName evidence="1">Uncharacterized protein</fullName>
    </submittedName>
</protein>
<sequence length="45" mass="5195">MKRADYIPVSGQWAHSGLNNHSVQHLLPLHYLAGEQLEHRSRLAY</sequence>
<organism evidence="1 2">
    <name type="scientific">Taishania pollutisoli</name>
    <dbReference type="NCBI Taxonomy" id="2766479"/>
    <lineage>
        <taxon>Bacteria</taxon>
        <taxon>Pseudomonadati</taxon>
        <taxon>Bacteroidota</taxon>
        <taxon>Flavobacteriia</taxon>
        <taxon>Flavobacteriales</taxon>
        <taxon>Crocinitomicaceae</taxon>
        <taxon>Taishania</taxon>
    </lineage>
</organism>
<name>A0A8J6P4J4_9FLAO</name>
<keyword evidence="2" id="KW-1185">Reference proteome</keyword>
<dbReference type="AlphaFoldDB" id="A0A8J6P4J4"/>
<gene>
    <name evidence="1" type="ORF">H9Y05_03150</name>
</gene>
<comment type="caution">
    <text evidence="1">The sequence shown here is derived from an EMBL/GenBank/DDBJ whole genome shotgun (WGS) entry which is preliminary data.</text>
</comment>